<proteinExistence type="predicted"/>
<dbReference type="AlphaFoldDB" id="A0ABD5PZD1"/>
<dbReference type="RefSeq" id="WP_254270327.1">
    <property type="nucleotide sequence ID" value="NZ_CP100401.1"/>
</dbReference>
<dbReference type="EMBL" id="JBHSHT010000001">
    <property type="protein sequence ID" value="MFC4823740.1"/>
    <property type="molecule type" value="Genomic_DNA"/>
</dbReference>
<evidence type="ECO:0000313" key="2">
    <source>
        <dbReference type="Proteomes" id="UP001595945"/>
    </source>
</evidence>
<reference evidence="1 2" key="1">
    <citation type="journal article" date="2019" name="Int. J. Syst. Evol. Microbiol.">
        <title>The Global Catalogue of Microorganisms (GCM) 10K type strain sequencing project: providing services to taxonomists for standard genome sequencing and annotation.</title>
        <authorList>
            <consortium name="The Broad Institute Genomics Platform"/>
            <consortium name="The Broad Institute Genome Sequencing Center for Infectious Disease"/>
            <person name="Wu L."/>
            <person name="Ma J."/>
        </authorList>
    </citation>
    <scope>NUCLEOTIDE SEQUENCE [LARGE SCALE GENOMIC DNA]</scope>
    <source>
        <strain evidence="1 2">XZYJ18</strain>
    </source>
</reference>
<comment type="caution">
    <text evidence="1">The sequence shown here is derived from an EMBL/GenBank/DDBJ whole genome shotgun (WGS) entry which is preliminary data.</text>
</comment>
<dbReference type="GeneID" id="73047001"/>
<gene>
    <name evidence="1" type="ORF">ACFO9K_05660</name>
</gene>
<keyword evidence="2" id="KW-1185">Reference proteome</keyword>
<sequence>MTAPTIDATADLEIHVPRGDDGTLQDGIATVLGRSAAVDRTEVVDISGVTPTLNDLRVDASVRLHLRLDDSVEDERAAVRETVADQFGVRTVTAVETDRSA</sequence>
<protein>
    <submittedName>
        <fullName evidence="1">Uncharacterized protein</fullName>
    </submittedName>
</protein>
<name>A0ABD5PZD1_9EURY</name>
<organism evidence="1 2">
    <name type="scientific">Halorussus aquaticus</name>
    <dbReference type="NCBI Taxonomy" id="2953748"/>
    <lineage>
        <taxon>Archaea</taxon>
        <taxon>Methanobacteriati</taxon>
        <taxon>Methanobacteriota</taxon>
        <taxon>Stenosarchaea group</taxon>
        <taxon>Halobacteria</taxon>
        <taxon>Halobacteriales</taxon>
        <taxon>Haladaptataceae</taxon>
        <taxon>Halorussus</taxon>
    </lineage>
</organism>
<accession>A0ABD5PZD1</accession>
<dbReference type="Proteomes" id="UP001595945">
    <property type="component" value="Unassembled WGS sequence"/>
</dbReference>
<evidence type="ECO:0000313" key="1">
    <source>
        <dbReference type="EMBL" id="MFC4823740.1"/>
    </source>
</evidence>